<keyword evidence="2" id="KW-1185">Reference proteome</keyword>
<gene>
    <name evidence="1" type="ORF">PFY12_14460</name>
</gene>
<accession>A0ABY7QKP1</accession>
<dbReference type="EMBL" id="CP115859">
    <property type="protein sequence ID" value="WBV60227.1"/>
    <property type="molecule type" value="Genomic_DNA"/>
</dbReference>
<protein>
    <submittedName>
        <fullName evidence="1">Uncharacterized protein</fullName>
    </submittedName>
</protein>
<dbReference type="RefSeq" id="WP_271148563.1">
    <property type="nucleotide sequence ID" value="NZ_CP115859.1"/>
</dbReference>
<reference evidence="1 2" key="1">
    <citation type="submission" date="2023-01" db="EMBL/GenBank/DDBJ databases">
        <title>Complete genome of Chryseobacterium camelliae VAN22-5A.</title>
        <authorList>
            <person name="Zong G."/>
            <person name="Cao G."/>
        </authorList>
    </citation>
    <scope>NUCLEOTIDE SEQUENCE [LARGE SCALE GENOMIC DNA]</scope>
    <source>
        <strain evidence="1 2">VAN22-5A</strain>
    </source>
</reference>
<sequence length="150" mass="16778">MVDKTEILTKVMLYVIEVVGNKHKELGMQATGEWLKALDYKIEGNIGYLVGLDYTEYLVKGREPGKRPPIKPIEKWVKAKFGISGGRGRSVAFAVANKIKEQGTTWKQKGGSDLLEILNSNEVTNKINEIVGEVFTITSKQLITRQLQNV</sequence>
<name>A0ABY7QKP1_9FLAO</name>
<evidence type="ECO:0000313" key="1">
    <source>
        <dbReference type="EMBL" id="WBV60227.1"/>
    </source>
</evidence>
<evidence type="ECO:0000313" key="2">
    <source>
        <dbReference type="Proteomes" id="UP001210978"/>
    </source>
</evidence>
<organism evidence="1 2">
    <name type="scientific">Chryseobacterium camelliae</name>
    <dbReference type="NCBI Taxonomy" id="1265445"/>
    <lineage>
        <taxon>Bacteria</taxon>
        <taxon>Pseudomonadati</taxon>
        <taxon>Bacteroidota</taxon>
        <taxon>Flavobacteriia</taxon>
        <taxon>Flavobacteriales</taxon>
        <taxon>Weeksellaceae</taxon>
        <taxon>Chryseobacterium group</taxon>
        <taxon>Chryseobacterium</taxon>
    </lineage>
</organism>
<proteinExistence type="predicted"/>
<dbReference type="Proteomes" id="UP001210978">
    <property type="component" value="Chromosome"/>
</dbReference>